<evidence type="ECO:0000259" key="3">
    <source>
        <dbReference type="Pfam" id="PF05270"/>
    </source>
</evidence>
<feature type="compositionally biased region" description="Basic and acidic residues" evidence="1">
    <location>
        <begin position="124"/>
        <end position="139"/>
    </location>
</feature>
<feature type="compositionally biased region" description="Low complexity" evidence="1">
    <location>
        <begin position="140"/>
        <end position="158"/>
    </location>
</feature>
<feature type="transmembrane region" description="Helical" evidence="2">
    <location>
        <begin position="41"/>
        <end position="61"/>
    </location>
</feature>
<name>A0A5N8XEP4_9ACTN</name>
<feature type="domain" description="Alpha-L-arabinofuranosidase B arabinose-binding" evidence="3">
    <location>
        <begin position="161"/>
        <end position="289"/>
    </location>
</feature>
<dbReference type="RefSeq" id="WP_152771494.1">
    <property type="nucleotide sequence ID" value="NZ_VJZC01000062.1"/>
</dbReference>
<dbReference type="OrthoDB" id="3298420at2"/>
<dbReference type="Pfam" id="PF05270">
    <property type="entry name" value="AbfB"/>
    <property type="match status" value="1"/>
</dbReference>
<dbReference type="GO" id="GO:0046556">
    <property type="term" value="F:alpha-L-arabinofuranosidase activity"/>
    <property type="evidence" value="ECO:0007669"/>
    <property type="project" value="InterPro"/>
</dbReference>
<reference evidence="4 5" key="1">
    <citation type="submission" date="2019-07" db="EMBL/GenBank/DDBJ databases">
        <title>New species of Amycolatopsis and Streptomyces.</title>
        <authorList>
            <person name="Duangmal K."/>
            <person name="Teo W.F.A."/>
            <person name="Lipun K."/>
        </authorList>
    </citation>
    <scope>NUCLEOTIDE SEQUENCE [LARGE SCALE GENOMIC DNA]</scope>
    <source>
        <strain evidence="4 5">NBRC 106415</strain>
    </source>
</reference>
<feature type="compositionally biased region" description="Low complexity" evidence="1">
    <location>
        <begin position="104"/>
        <end position="123"/>
    </location>
</feature>
<gene>
    <name evidence="4" type="ORF">FNH08_12240</name>
</gene>
<evidence type="ECO:0000313" key="5">
    <source>
        <dbReference type="Proteomes" id="UP000400924"/>
    </source>
</evidence>
<dbReference type="InterPro" id="IPR007934">
    <property type="entry name" value="AbfB_ABD"/>
</dbReference>
<comment type="caution">
    <text evidence="4">The sequence shown here is derived from an EMBL/GenBank/DDBJ whole genome shotgun (WGS) entry which is preliminary data.</text>
</comment>
<dbReference type="CDD" id="cd23399">
    <property type="entry name" value="beta-trefoil_ABD_ABFB"/>
    <property type="match status" value="1"/>
</dbReference>
<proteinExistence type="predicted"/>
<dbReference type="Proteomes" id="UP000400924">
    <property type="component" value="Unassembled WGS sequence"/>
</dbReference>
<keyword evidence="5" id="KW-1185">Reference proteome</keyword>
<dbReference type="GO" id="GO:0046373">
    <property type="term" value="P:L-arabinose metabolic process"/>
    <property type="evidence" value="ECO:0007669"/>
    <property type="project" value="InterPro"/>
</dbReference>
<feature type="region of interest" description="Disordered" evidence="1">
    <location>
        <begin position="58"/>
        <end position="160"/>
    </location>
</feature>
<dbReference type="EMBL" id="VJZC01000062">
    <property type="protein sequence ID" value="MPY57909.1"/>
    <property type="molecule type" value="Genomic_DNA"/>
</dbReference>
<dbReference type="InterPro" id="IPR036195">
    <property type="entry name" value="AbfB_ABD_sf"/>
</dbReference>
<keyword evidence="2" id="KW-1133">Transmembrane helix</keyword>
<organism evidence="4 5">
    <name type="scientific">Streptomyces spongiae</name>
    <dbReference type="NCBI Taxonomy" id="565072"/>
    <lineage>
        <taxon>Bacteria</taxon>
        <taxon>Bacillati</taxon>
        <taxon>Actinomycetota</taxon>
        <taxon>Actinomycetes</taxon>
        <taxon>Kitasatosporales</taxon>
        <taxon>Streptomycetaceae</taxon>
        <taxon>Streptomyces</taxon>
    </lineage>
</organism>
<dbReference type="Gene3D" id="2.80.10.50">
    <property type="match status" value="1"/>
</dbReference>
<keyword evidence="2" id="KW-0472">Membrane</keyword>
<evidence type="ECO:0000256" key="2">
    <source>
        <dbReference type="SAM" id="Phobius"/>
    </source>
</evidence>
<keyword evidence="2" id="KW-0812">Transmembrane</keyword>
<feature type="region of interest" description="Disordered" evidence="1">
    <location>
        <begin position="1"/>
        <end position="36"/>
    </location>
</feature>
<accession>A0A5N8XEP4</accession>
<dbReference type="SUPFAM" id="SSF110221">
    <property type="entry name" value="AbfB domain"/>
    <property type="match status" value="1"/>
</dbReference>
<protein>
    <submittedName>
        <fullName evidence="4">Alpha-L-arabinofuranosidase</fullName>
    </submittedName>
</protein>
<evidence type="ECO:0000313" key="4">
    <source>
        <dbReference type="EMBL" id="MPY57909.1"/>
    </source>
</evidence>
<evidence type="ECO:0000256" key="1">
    <source>
        <dbReference type="SAM" id="MobiDB-lite"/>
    </source>
</evidence>
<sequence length="295" mass="31934">MPEENPGSDPDLLPVLWSSPPKVWETGESPDQTRVPGTRRLWAAGALAVVVLIGSVTAIALQEPRTRNDTENAARERTGRTTTADDPIVPTVAPAAPDGKSGLSSPQPTASKSSTSSDSQQGGSKDEPEPEPSKSKSKSESGTSGEKPPSSSKPSTSSWKSVRAVNYPDRYWHVSDGMVKLDEPRGSESRDDSTFNVVKGLANSSCYSFRTADGKYLRHRNFVLRADRNDGSGLFSKDATFCPGYSPSEGAVMLRSVNYPNYALRHRNFALRLDPYGYNTGSRQDFSFRLVEGLG</sequence>
<dbReference type="AlphaFoldDB" id="A0A5N8XEP4"/>
<feature type="compositionally biased region" description="Basic and acidic residues" evidence="1">
    <location>
        <begin position="64"/>
        <end position="79"/>
    </location>
</feature>